<sequence>MEFYTCALLRRQNSGNYHFVTYARCTPEDTIGNAEKKLLADYYNPLCSAFEAEPADSLELYGLMYDIKPDLTESPRQSKERYRVVNDTFLDNYAGGRLPKMLTLKEFKAEYDCEFLGVARVESLRRTPYYPQEIGTALDVHEYCSYPCVDVVPWMRDPRQLSVPSA</sequence>
<gene>
    <name evidence="1" type="ORF">OH76DRAFT_187330</name>
</gene>
<keyword evidence="2" id="KW-1185">Reference proteome</keyword>
<evidence type="ECO:0000313" key="1">
    <source>
        <dbReference type="EMBL" id="RDX41680.1"/>
    </source>
</evidence>
<dbReference type="Proteomes" id="UP000256964">
    <property type="component" value="Unassembled WGS sequence"/>
</dbReference>
<organism evidence="1 2">
    <name type="scientific">Lentinus brumalis</name>
    <dbReference type="NCBI Taxonomy" id="2498619"/>
    <lineage>
        <taxon>Eukaryota</taxon>
        <taxon>Fungi</taxon>
        <taxon>Dikarya</taxon>
        <taxon>Basidiomycota</taxon>
        <taxon>Agaricomycotina</taxon>
        <taxon>Agaricomycetes</taxon>
        <taxon>Polyporales</taxon>
        <taxon>Polyporaceae</taxon>
        <taxon>Lentinus</taxon>
    </lineage>
</organism>
<reference evidence="1 2" key="1">
    <citation type="journal article" date="2018" name="Biotechnol. Biofuels">
        <title>Integrative visual omics of the white-rot fungus Polyporus brumalis exposes the biotechnological potential of its oxidative enzymes for delignifying raw plant biomass.</title>
        <authorList>
            <person name="Miyauchi S."/>
            <person name="Rancon A."/>
            <person name="Drula E."/>
            <person name="Hage H."/>
            <person name="Chaduli D."/>
            <person name="Favel A."/>
            <person name="Grisel S."/>
            <person name="Henrissat B."/>
            <person name="Herpoel-Gimbert I."/>
            <person name="Ruiz-Duenas F.J."/>
            <person name="Chevret D."/>
            <person name="Hainaut M."/>
            <person name="Lin J."/>
            <person name="Wang M."/>
            <person name="Pangilinan J."/>
            <person name="Lipzen A."/>
            <person name="Lesage-Meessen L."/>
            <person name="Navarro D."/>
            <person name="Riley R."/>
            <person name="Grigoriev I.V."/>
            <person name="Zhou S."/>
            <person name="Raouche S."/>
            <person name="Rosso M.N."/>
        </authorList>
    </citation>
    <scope>NUCLEOTIDE SEQUENCE [LARGE SCALE GENOMIC DNA]</scope>
    <source>
        <strain evidence="1 2">BRFM 1820</strain>
    </source>
</reference>
<dbReference type="AlphaFoldDB" id="A0A371CN11"/>
<proteinExistence type="predicted"/>
<evidence type="ECO:0000313" key="2">
    <source>
        <dbReference type="Proteomes" id="UP000256964"/>
    </source>
</evidence>
<protein>
    <submittedName>
        <fullName evidence="1">Uncharacterized protein</fullName>
    </submittedName>
</protein>
<dbReference type="EMBL" id="KZ857505">
    <property type="protein sequence ID" value="RDX41680.1"/>
    <property type="molecule type" value="Genomic_DNA"/>
</dbReference>
<name>A0A371CN11_9APHY</name>
<accession>A0A371CN11</accession>